<sequence>MASKSLINIFSKLYRFSTVSQHFKQTRFTSSCCPPSLLLPKDDNFLIELANYGSYVTKCLPKYVQMAQVNANTHELELMITPAGVLPVMCFLRDHINAQFLSLMDVTAVDVPKRQYRFEVIYNLLSYHYNSRIRVKTYTDEITPIDSCCSLFHSAIWPEREVFDLYGIVFKDHPDLRRIMTDYGFDGHPLRKDFPLSGYHEVRYDIGQNKIVYEPINLAQDFRKFEVHNPWEDNKSAILGDDSNKSESK</sequence>
<comment type="catalytic activity">
    <reaction evidence="8">
        <text>a ubiquinone + NADH + 5 H(+)(in) = a ubiquinol + NAD(+) + 4 H(+)(out)</text>
        <dbReference type="Rhea" id="RHEA:29091"/>
        <dbReference type="Rhea" id="RHEA-COMP:9565"/>
        <dbReference type="Rhea" id="RHEA-COMP:9566"/>
        <dbReference type="ChEBI" id="CHEBI:15378"/>
        <dbReference type="ChEBI" id="CHEBI:16389"/>
        <dbReference type="ChEBI" id="CHEBI:17976"/>
        <dbReference type="ChEBI" id="CHEBI:57540"/>
        <dbReference type="ChEBI" id="CHEBI:57945"/>
        <dbReference type="EC" id="7.1.1.2"/>
    </reaction>
</comment>
<evidence type="ECO:0000256" key="8">
    <source>
        <dbReference type="ARBA" id="ARBA00049551"/>
    </source>
</evidence>
<comment type="subcellular location">
    <subcellularLocation>
        <location evidence="1">Mitochondrion</location>
    </subcellularLocation>
</comment>
<dbReference type="HAMAP" id="MF_01357">
    <property type="entry name" value="NDH1_NuoC"/>
    <property type="match status" value="1"/>
</dbReference>
<dbReference type="Proteomes" id="UP000031668">
    <property type="component" value="Unassembled WGS sequence"/>
</dbReference>
<accession>A0A0C2N1N8</accession>
<dbReference type="SUPFAM" id="SSF143243">
    <property type="entry name" value="Nqo5-like"/>
    <property type="match status" value="1"/>
</dbReference>
<dbReference type="PANTHER" id="PTHR10884:SF14">
    <property type="entry name" value="NADH DEHYDROGENASE [UBIQUINONE] IRON-SULFUR PROTEIN 3, MITOCHONDRIAL"/>
    <property type="match status" value="1"/>
</dbReference>
<dbReference type="GO" id="GO:0008137">
    <property type="term" value="F:NADH dehydrogenase (ubiquinone) activity"/>
    <property type="evidence" value="ECO:0007669"/>
    <property type="project" value="UniProtKB-EC"/>
</dbReference>
<dbReference type="InterPro" id="IPR010218">
    <property type="entry name" value="NADH_DH_suC"/>
</dbReference>
<evidence type="ECO:0000313" key="12">
    <source>
        <dbReference type="Proteomes" id="UP000031668"/>
    </source>
</evidence>
<dbReference type="PROSITE" id="PS00542">
    <property type="entry name" value="COMPLEX1_30K"/>
    <property type="match status" value="1"/>
</dbReference>
<dbReference type="InterPro" id="IPR037232">
    <property type="entry name" value="NADH_quin_OxRdtase_su_C/D-like"/>
</dbReference>
<evidence type="ECO:0000256" key="2">
    <source>
        <dbReference type="ARBA" id="ARBA00007569"/>
    </source>
</evidence>
<dbReference type="GO" id="GO:0016020">
    <property type="term" value="C:membrane"/>
    <property type="evidence" value="ECO:0007669"/>
    <property type="project" value="UniProtKB-ARBA"/>
</dbReference>
<dbReference type="NCBIfam" id="NF004733">
    <property type="entry name" value="PRK06074.1-5"/>
    <property type="match status" value="1"/>
</dbReference>
<keyword evidence="7 11" id="KW-0830">Ubiquinone</keyword>
<dbReference type="GO" id="GO:0016651">
    <property type="term" value="F:oxidoreductase activity, acting on NAD(P)H"/>
    <property type="evidence" value="ECO:0007669"/>
    <property type="project" value="InterPro"/>
</dbReference>
<keyword evidence="6 9" id="KW-0520">NAD</keyword>
<evidence type="ECO:0000256" key="6">
    <source>
        <dbReference type="ARBA" id="ARBA00023027"/>
    </source>
</evidence>
<evidence type="ECO:0000256" key="7">
    <source>
        <dbReference type="ARBA" id="ARBA00023075"/>
    </source>
</evidence>
<dbReference type="InterPro" id="IPR001268">
    <property type="entry name" value="NADH_UbQ_OxRdtase_30kDa_su"/>
</dbReference>
<name>A0A0C2N1N8_THEKT</name>
<keyword evidence="4 9" id="KW-0813">Transport</keyword>
<dbReference type="Pfam" id="PF00329">
    <property type="entry name" value="Complex1_30kDa"/>
    <property type="match status" value="1"/>
</dbReference>
<evidence type="ECO:0000256" key="5">
    <source>
        <dbReference type="ARBA" id="ARBA00022967"/>
    </source>
</evidence>
<dbReference type="PANTHER" id="PTHR10884">
    <property type="entry name" value="NADH DEHYDROGENASE UBIQUINONE IRON-SULFUR PROTEIN 3"/>
    <property type="match status" value="1"/>
</dbReference>
<evidence type="ECO:0000256" key="9">
    <source>
        <dbReference type="RuleBase" id="RU003456"/>
    </source>
</evidence>
<evidence type="ECO:0000259" key="10">
    <source>
        <dbReference type="Pfam" id="PF00329"/>
    </source>
</evidence>
<feature type="domain" description="NADH:ubiquinone oxidoreductase 30kDa subunit" evidence="10">
    <location>
        <begin position="79"/>
        <end position="199"/>
    </location>
</feature>
<protein>
    <recommendedName>
        <fullName evidence="3">NADH dehydrogenase [ubiquinone] iron-sulfur protein 3, mitochondrial</fullName>
    </recommendedName>
</protein>
<evidence type="ECO:0000256" key="3">
    <source>
        <dbReference type="ARBA" id="ARBA00020084"/>
    </source>
</evidence>
<dbReference type="OMA" id="PCRKNRF"/>
<keyword evidence="5 9" id="KW-1278">Translocase</keyword>
<proteinExistence type="inferred from homology"/>
<dbReference type="InterPro" id="IPR020396">
    <property type="entry name" value="NADH_UbQ_OxRdtase_CS"/>
</dbReference>
<dbReference type="FunFam" id="3.30.460.80:FF:000002">
    <property type="entry name" value="NADH dehydrogenase iron-sulfur protein 3, mitochondrial"/>
    <property type="match status" value="1"/>
</dbReference>
<evidence type="ECO:0000313" key="11">
    <source>
        <dbReference type="EMBL" id="KII70285.1"/>
    </source>
</evidence>
<dbReference type="NCBIfam" id="TIGR01961">
    <property type="entry name" value="NuoC_fam"/>
    <property type="match status" value="1"/>
</dbReference>
<comment type="caution">
    <text evidence="11">The sequence shown here is derived from an EMBL/GenBank/DDBJ whole genome shotgun (WGS) entry which is preliminary data.</text>
</comment>
<dbReference type="Gene3D" id="3.30.460.80">
    <property type="entry name" value="NADH:ubiquinone oxidoreductase, 30kDa subunit"/>
    <property type="match status" value="1"/>
</dbReference>
<evidence type="ECO:0000256" key="1">
    <source>
        <dbReference type="ARBA" id="ARBA00004173"/>
    </source>
</evidence>
<comment type="similarity">
    <text evidence="2 9">Belongs to the complex I 30 kDa subunit family.</text>
</comment>
<dbReference type="EMBL" id="JWZT01002103">
    <property type="protein sequence ID" value="KII70285.1"/>
    <property type="molecule type" value="Genomic_DNA"/>
</dbReference>
<organism evidence="11 12">
    <name type="scientific">Thelohanellus kitauei</name>
    <name type="common">Myxosporean</name>
    <dbReference type="NCBI Taxonomy" id="669202"/>
    <lineage>
        <taxon>Eukaryota</taxon>
        <taxon>Metazoa</taxon>
        <taxon>Cnidaria</taxon>
        <taxon>Myxozoa</taxon>
        <taxon>Myxosporea</taxon>
        <taxon>Bivalvulida</taxon>
        <taxon>Platysporina</taxon>
        <taxon>Myxobolidae</taxon>
        <taxon>Thelohanellus</taxon>
    </lineage>
</organism>
<evidence type="ECO:0000256" key="4">
    <source>
        <dbReference type="ARBA" id="ARBA00022448"/>
    </source>
</evidence>
<gene>
    <name evidence="11" type="ORF">RF11_10715</name>
</gene>
<dbReference type="GO" id="GO:0005739">
    <property type="term" value="C:mitochondrion"/>
    <property type="evidence" value="ECO:0007669"/>
    <property type="project" value="UniProtKB-SubCell"/>
</dbReference>
<reference evidence="11 12" key="1">
    <citation type="journal article" date="2014" name="Genome Biol. Evol.">
        <title>The genome of the myxosporean Thelohanellus kitauei shows adaptations to nutrient acquisition within its fish host.</title>
        <authorList>
            <person name="Yang Y."/>
            <person name="Xiong J."/>
            <person name="Zhou Z."/>
            <person name="Huo F."/>
            <person name="Miao W."/>
            <person name="Ran C."/>
            <person name="Liu Y."/>
            <person name="Zhang J."/>
            <person name="Feng J."/>
            <person name="Wang M."/>
            <person name="Wang M."/>
            <person name="Wang L."/>
            <person name="Yao B."/>
        </authorList>
    </citation>
    <scope>NUCLEOTIDE SEQUENCE [LARGE SCALE GENOMIC DNA]</scope>
    <source>
        <strain evidence="11">Wuqing</strain>
    </source>
</reference>
<keyword evidence="12" id="KW-1185">Reference proteome</keyword>
<dbReference type="AlphaFoldDB" id="A0A0C2N1N8"/>
<dbReference type="OrthoDB" id="37721at2759"/>